<keyword evidence="1" id="KW-0472">Membrane</keyword>
<evidence type="ECO:0000313" key="2">
    <source>
        <dbReference type="EMBL" id="ACS78276.1"/>
    </source>
</evidence>
<keyword evidence="3" id="KW-1185">Reference proteome</keyword>
<reference evidence="2 3" key="1">
    <citation type="submission" date="2009-06" db="EMBL/GenBank/DDBJ databases">
        <title>Complete sequence of Desulfovibrio salexigens DSM 2638.</title>
        <authorList>
            <consortium name="US DOE Joint Genome Institute"/>
            <person name="Lucas S."/>
            <person name="Copeland A."/>
            <person name="Lapidus A."/>
            <person name="Glavina del Rio T."/>
            <person name="Tice H."/>
            <person name="Bruce D."/>
            <person name="Goodwin L."/>
            <person name="Pitluck S."/>
            <person name="Munk A.C."/>
            <person name="Brettin T."/>
            <person name="Detter J.C."/>
            <person name="Han C."/>
            <person name="Tapia R."/>
            <person name="Larimer F."/>
            <person name="Land M."/>
            <person name="Hauser L."/>
            <person name="Kyrpides N."/>
            <person name="Anderson I."/>
            <person name="Wall J.D."/>
            <person name="Arkin A.P."/>
            <person name="Dehal P."/>
            <person name="Chivian D."/>
            <person name="Giles B."/>
            <person name="Hazen T.C."/>
        </authorList>
    </citation>
    <scope>NUCLEOTIDE SEQUENCE [LARGE SCALE GENOMIC DNA]</scope>
    <source>
        <strain evidence="3">ATCC 14822 / DSM 2638 / NCIMB 8403 / VKM B-1763</strain>
    </source>
</reference>
<evidence type="ECO:0000256" key="1">
    <source>
        <dbReference type="SAM" id="Phobius"/>
    </source>
</evidence>
<evidence type="ECO:0000313" key="3">
    <source>
        <dbReference type="Proteomes" id="UP000002601"/>
    </source>
</evidence>
<dbReference type="Proteomes" id="UP000002601">
    <property type="component" value="Chromosome"/>
</dbReference>
<proteinExistence type="predicted"/>
<sequence>MSTISAFVTEVFTPEDSEYGREKKLDPVTGMVKTIFWVGAAMAFTILVSGLQ</sequence>
<keyword evidence="1" id="KW-0812">Transmembrane</keyword>
<accession>C6BVR2</accession>
<dbReference type="AlphaFoldDB" id="C6BVR2"/>
<protein>
    <submittedName>
        <fullName evidence="2">Uncharacterized protein</fullName>
    </submittedName>
</protein>
<feature type="transmembrane region" description="Helical" evidence="1">
    <location>
        <begin position="34"/>
        <end position="51"/>
    </location>
</feature>
<dbReference type="eggNOG" id="ENOG50318H7">
    <property type="taxonomic scope" value="Bacteria"/>
</dbReference>
<dbReference type="KEGG" id="dsa:Desal_0208"/>
<dbReference type="RefSeq" id="WP_012765802.1">
    <property type="nucleotide sequence ID" value="NC_012881.1"/>
</dbReference>
<name>C6BVR2_MARSD</name>
<dbReference type="HOGENOM" id="CLU_3079081_0_0_7"/>
<gene>
    <name evidence="2" type="ordered locus">Desal_0208</name>
</gene>
<keyword evidence="1" id="KW-1133">Transmembrane helix</keyword>
<dbReference type="EMBL" id="CP001649">
    <property type="protein sequence ID" value="ACS78276.1"/>
    <property type="molecule type" value="Genomic_DNA"/>
</dbReference>
<organism evidence="2 3">
    <name type="scientific">Maridesulfovibrio salexigens (strain ATCC 14822 / DSM 2638 / NCIMB 8403 / VKM B-1763)</name>
    <name type="common">Desulfovibrio salexigens</name>
    <dbReference type="NCBI Taxonomy" id="526222"/>
    <lineage>
        <taxon>Bacteria</taxon>
        <taxon>Pseudomonadati</taxon>
        <taxon>Thermodesulfobacteriota</taxon>
        <taxon>Desulfovibrionia</taxon>
        <taxon>Desulfovibrionales</taxon>
        <taxon>Desulfovibrionaceae</taxon>
        <taxon>Maridesulfovibrio</taxon>
    </lineage>
</organism>